<gene>
    <name evidence="1" type="ORF">P3X46_005952</name>
</gene>
<name>A0ABQ9MPP1_HEVBR</name>
<evidence type="ECO:0000313" key="1">
    <source>
        <dbReference type="EMBL" id="KAJ9181908.1"/>
    </source>
</evidence>
<accession>A0ABQ9MPP1</accession>
<sequence length="161" mass="17577">MFDTSCTLHMAVSQISAQEVPSLNLRIVPVNIPHLSIAHQVILDPRYVAQSSFRPSIGSGSLGSNCPIYGNFERVQQTRNSPSPAVRNTPAGRSAVNGLQGWSLDLNAVPLPEQTGTLSYICSLSGSLQSHPQPANFHHHVQEGNNVLPPEYLRNDLNPFW</sequence>
<evidence type="ECO:0000313" key="2">
    <source>
        <dbReference type="Proteomes" id="UP001174677"/>
    </source>
</evidence>
<comment type="caution">
    <text evidence="1">The sequence shown here is derived from an EMBL/GenBank/DDBJ whole genome shotgun (WGS) entry which is preliminary data.</text>
</comment>
<reference evidence="1" key="1">
    <citation type="journal article" date="2023" name="Plant Biotechnol. J.">
        <title>Chromosome-level wild Hevea brasiliensis genome provides new tools for genomic-assisted breeding and valuable loci to elevate rubber yield.</title>
        <authorList>
            <person name="Cheng H."/>
            <person name="Song X."/>
            <person name="Hu Y."/>
            <person name="Wu T."/>
            <person name="Yang Q."/>
            <person name="An Z."/>
            <person name="Feng S."/>
            <person name="Deng Z."/>
            <person name="Wu W."/>
            <person name="Zeng X."/>
            <person name="Tu M."/>
            <person name="Wang X."/>
            <person name="Huang H."/>
        </authorList>
    </citation>
    <scope>NUCLEOTIDE SEQUENCE</scope>
    <source>
        <strain evidence="1">MT/VB/25A 57/8</strain>
    </source>
</reference>
<protein>
    <submittedName>
        <fullName evidence="1">Uncharacterized protein</fullName>
    </submittedName>
</protein>
<dbReference type="EMBL" id="JARPOI010000004">
    <property type="protein sequence ID" value="KAJ9181908.1"/>
    <property type="molecule type" value="Genomic_DNA"/>
</dbReference>
<organism evidence="1 2">
    <name type="scientific">Hevea brasiliensis</name>
    <name type="common">Para rubber tree</name>
    <name type="synonym">Siphonia brasiliensis</name>
    <dbReference type="NCBI Taxonomy" id="3981"/>
    <lineage>
        <taxon>Eukaryota</taxon>
        <taxon>Viridiplantae</taxon>
        <taxon>Streptophyta</taxon>
        <taxon>Embryophyta</taxon>
        <taxon>Tracheophyta</taxon>
        <taxon>Spermatophyta</taxon>
        <taxon>Magnoliopsida</taxon>
        <taxon>eudicotyledons</taxon>
        <taxon>Gunneridae</taxon>
        <taxon>Pentapetalae</taxon>
        <taxon>rosids</taxon>
        <taxon>fabids</taxon>
        <taxon>Malpighiales</taxon>
        <taxon>Euphorbiaceae</taxon>
        <taxon>Crotonoideae</taxon>
        <taxon>Micrandreae</taxon>
        <taxon>Hevea</taxon>
    </lineage>
</organism>
<proteinExistence type="predicted"/>
<dbReference type="Proteomes" id="UP001174677">
    <property type="component" value="Chromosome 4"/>
</dbReference>
<keyword evidence="2" id="KW-1185">Reference proteome</keyword>